<feature type="non-terminal residue" evidence="3">
    <location>
        <position position="99"/>
    </location>
</feature>
<evidence type="ECO:0000256" key="1">
    <source>
        <dbReference type="ARBA" id="ARBA00010617"/>
    </source>
</evidence>
<proteinExistence type="inferred from homology"/>
<dbReference type="GO" id="GO:0016705">
    <property type="term" value="F:oxidoreductase activity, acting on paired donors, with incorporation or reduction of molecular oxygen"/>
    <property type="evidence" value="ECO:0007669"/>
    <property type="project" value="InterPro"/>
</dbReference>
<dbReference type="EMBL" id="BTSX01000005">
    <property type="protein sequence ID" value="GMS98151.1"/>
    <property type="molecule type" value="Genomic_DNA"/>
</dbReference>
<keyword evidence="2" id="KW-0503">Monooxygenase</keyword>
<dbReference type="InterPro" id="IPR036396">
    <property type="entry name" value="Cyt_P450_sf"/>
</dbReference>
<accession>A0AAV5TV85</accession>
<dbReference type="GO" id="GO:0004497">
    <property type="term" value="F:monooxygenase activity"/>
    <property type="evidence" value="ECO:0007669"/>
    <property type="project" value="UniProtKB-KW"/>
</dbReference>
<name>A0AAV5TV85_9BILA</name>
<comment type="similarity">
    <text evidence="1">Belongs to the cytochrome P450 family.</text>
</comment>
<dbReference type="GO" id="GO:0005506">
    <property type="term" value="F:iron ion binding"/>
    <property type="evidence" value="ECO:0007669"/>
    <property type="project" value="InterPro"/>
</dbReference>
<dbReference type="GO" id="GO:0020037">
    <property type="term" value="F:heme binding"/>
    <property type="evidence" value="ECO:0007669"/>
    <property type="project" value="InterPro"/>
</dbReference>
<dbReference type="PANTHER" id="PTHR24284">
    <property type="entry name" value="CYTOCHROME P450 FAMILY"/>
    <property type="match status" value="1"/>
</dbReference>
<keyword evidence="4" id="KW-1185">Reference proteome</keyword>
<dbReference type="PANTHER" id="PTHR24284:SF1">
    <property type="entry name" value="CYTOCHROME P450 FAMILY"/>
    <property type="match status" value="1"/>
</dbReference>
<comment type="caution">
    <text evidence="3">The sequence shown here is derived from an EMBL/GenBank/DDBJ whole genome shotgun (WGS) entry which is preliminary data.</text>
</comment>
<dbReference type="Gene3D" id="1.10.630.10">
    <property type="entry name" value="Cytochrome P450"/>
    <property type="match status" value="1"/>
</dbReference>
<evidence type="ECO:0008006" key="5">
    <source>
        <dbReference type="Google" id="ProtNLM"/>
    </source>
</evidence>
<feature type="non-terminal residue" evidence="3">
    <location>
        <position position="1"/>
    </location>
</feature>
<dbReference type="InterPro" id="IPR001128">
    <property type="entry name" value="Cyt_P450"/>
</dbReference>
<dbReference type="SUPFAM" id="SSF48264">
    <property type="entry name" value="Cytochrome P450"/>
    <property type="match status" value="1"/>
</dbReference>
<sequence>FDYKSQHKTFNRLGKQHKGIYTLFTPIPFVQINDYQILKEAFVDKGDDFVGRPTNKVFQEAFAFAPNSGVISSNGDNWREQRRVAISILRDFGMGKNLM</sequence>
<protein>
    <recommendedName>
        <fullName evidence="5">Cytochrome P450</fullName>
    </recommendedName>
</protein>
<organism evidence="3 4">
    <name type="scientific">Pristionchus entomophagus</name>
    <dbReference type="NCBI Taxonomy" id="358040"/>
    <lineage>
        <taxon>Eukaryota</taxon>
        <taxon>Metazoa</taxon>
        <taxon>Ecdysozoa</taxon>
        <taxon>Nematoda</taxon>
        <taxon>Chromadorea</taxon>
        <taxon>Rhabditida</taxon>
        <taxon>Rhabditina</taxon>
        <taxon>Diplogasteromorpha</taxon>
        <taxon>Diplogasteroidea</taxon>
        <taxon>Neodiplogasteridae</taxon>
        <taxon>Pristionchus</taxon>
    </lineage>
</organism>
<gene>
    <name evidence="3" type="ORF">PENTCL1PPCAC_20326</name>
</gene>
<dbReference type="Pfam" id="PF00067">
    <property type="entry name" value="p450"/>
    <property type="match status" value="1"/>
</dbReference>
<evidence type="ECO:0000256" key="2">
    <source>
        <dbReference type="ARBA" id="ARBA00023033"/>
    </source>
</evidence>
<keyword evidence="2" id="KW-0560">Oxidoreductase</keyword>
<reference evidence="3" key="1">
    <citation type="submission" date="2023-10" db="EMBL/GenBank/DDBJ databases">
        <title>Genome assembly of Pristionchus species.</title>
        <authorList>
            <person name="Yoshida K."/>
            <person name="Sommer R.J."/>
        </authorList>
    </citation>
    <scope>NUCLEOTIDE SEQUENCE</scope>
    <source>
        <strain evidence="3">RS0144</strain>
    </source>
</reference>
<evidence type="ECO:0000313" key="4">
    <source>
        <dbReference type="Proteomes" id="UP001432027"/>
    </source>
</evidence>
<dbReference type="AlphaFoldDB" id="A0AAV5TV85"/>
<dbReference type="Proteomes" id="UP001432027">
    <property type="component" value="Unassembled WGS sequence"/>
</dbReference>
<evidence type="ECO:0000313" key="3">
    <source>
        <dbReference type="EMBL" id="GMS98151.1"/>
    </source>
</evidence>